<proteinExistence type="predicted"/>
<sequence>MDSLETPRLPQELVDHIIADVDDRRALLQCSVVSSPFREPALKELLRVLEVDCNSRPRVHKLFTLLPRAASFVGSLEYTLLEDTPTEPGIACAARVFNELQFVQAVTLKAGRGFRSIPDALLDAAFRIVHLQSCHTLRLEGFGYREVKYLGSSSHLRRLELVDAYEISVIPQHLNNPNAGLLQIRCSSADPPRHCWNLTSASQHVKEHSEWV</sequence>
<dbReference type="Proteomes" id="UP000775547">
    <property type="component" value="Unassembled WGS sequence"/>
</dbReference>
<gene>
    <name evidence="1" type="ORF">DXG03_008251</name>
</gene>
<evidence type="ECO:0008006" key="3">
    <source>
        <dbReference type="Google" id="ProtNLM"/>
    </source>
</evidence>
<comment type="caution">
    <text evidence="1">The sequence shown here is derived from an EMBL/GenBank/DDBJ whole genome shotgun (WGS) entry which is preliminary data.</text>
</comment>
<keyword evidence="2" id="KW-1185">Reference proteome</keyword>
<dbReference type="EMBL" id="JABCKV010000067">
    <property type="protein sequence ID" value="KAG5644509.1"/>
    <property type="molecule type" value="Genomic_DNA"/>
</dbReference>
<name>A0A9P7G7U3_9AGAR</name>
<reference evidence="1" key="1">
    <citation type="submission" date="2020-07" db="EMBL/GenBank/DDBJ databases">
        <authorList>
            <person name="Nieuwenhuis M."/>
            <person name="Van De Peppel L.J.J."/>
        </authorList>
    </citation>
    <scope>NUCLEOTIDE SEQUENCE</scope>
    <source>
        <strain evidence="1">AP01</strain>
        <tissue evidence="1">Mycelium</tissue>
    </source>
</reference>
<protein>
    <recommendedName>
        <fullName evidence="3">F-box domain-containing protein</fullName>
    </recommendedName>
</protein>
<evidence type="ECO:0000313" key="1">
    <source>
        <dbReference type="EMBL" id="KAG5644509.1"/>
    </source>
</evidence>
<accession>A0A9P7G7U3</accession>
<reference evidence="1" key="2">
    <citation type="submission" date="2021-10" db="EMBL/GenBank/DDBJ databases">
        <title>Phylogenomics reveals ancestral predisposition of the termite-cultivated fungus Termitomyces towards a domesticated lifestyle.</title>
        <authorList>
            <person name="Auxier B."/>
            <person name="Grum-Grzhimaylo A."/>
            <person name="Cardenas M.E."/>
            <person name="Lodge J.D."/>
            <person name="Laessoe T."/>
            <person name="Pedersen O."/>
            <person name="Smith M.E."/>
            <person name="Kuyper T.W."/>
            <person name="Franco-Molano E.A."/>
            <person name="Baroni T.J."/>
            <person name="Aanen D.K."/>
        </authorList>
    </citation>
    <scope>NUCLEOTIDE SEQUENCE</scope>
    <source>
        <strain evidence="1">AP01</strain>
        <tissue evidence="1">Mycelium</tissue>
    </source>
</reference>
<dbReference type="AlphaFoldDB" id="A0A9P7G7U3"/>
<organism evidence="1 2">
    <name type="scientific">Asterophora parasitica</name>
    <dbReference type="NCBI Taxonomy" id="117018"/>
    <lineage>
        <taxon>Eukaryota</taxon>
        <taxon>Fungi</taxon>
        <taxon>Dikarya</taxon>
        <taxon>Basidiomycota</taxon>
        <taxon>Agaricomycotina</taxon>
        <taxon>Agaricomycetes</taxon>
        <taxon>Agaricomycetidae</taxon>
        <taxon>Agaricales</taxon>
        <taxon>Tricholomatineae</taxon>
        <taxon>Lyophyllaceae</taxon>
        <taxon>Asterophora</taxon>
    </lineage>
</organism>
<evidence type="ECO:0000313" key="2">
    <source>
        <dbReference type="Proteomes" id="UP000775547"/>
    </source>
</evidence>
<dbReference type="OrthoDB" id="3071370at2759"/>